<evidence type="ECO:0000313" key="4">
    <source>
        <dbReference type="Proteomes" id="UP001596425"/>
    </source>
</evidence>
<dbReference type="RefSeq" id="WP_193190352.1">
    <property type="nucleotide sequence ID" value="NZ_JACZFR010000012.1"/>
</dbReference>
<comment type="caution">
    <text evidence="3">The sequence shown here is derived from an EMBL/GenBank/DDBJ whole genome shotgun (WGS) entry which is preliminary data.</text>
</comment>
<accession>A0ABW1YMQ4</accession>
<evidence type="ECO:0000256" key="1">
    <source>
        <dbReference type="SAM" id="Phobius"/>
    </source>
</evidence>
<feature type="signal peptide" evidence="2">
    <location>
        <begin position="1"/>
        <end position="25"/>
    </location>
</feature>
<sequence>MRRNWPPLPLLALCLLLWLPATLYAQEPLEREPLAAEASNLLSYIAVDYGDSVKNGEIQDNSLYEQQRRYLARALELVRQLPDRPGRAALENSVLELDVAIAEKRDGEQVRRRANAAADRLAALYQLQRSPAEMLPSADFARALYVERCVSCHGAQGQGGDRAPGLRDPQRMASFSLYDLYNILDPTVDSVHGARIDGDLSSRQRWALAVTAANFAVAGELPPTSQLAQRYPALIGLPGMATTRPVELPSEAAGALMWWRGHPQRVRALEHPLARADGLLQLAETAYRGGDNASAYHQLMLAFRQGYAPLREQLEIRDAPLAAQLSEHWQALRTAILGNAPNAEVIAAFQRLRTALGQARARLEPPAGQSRYTLWAALLFATAAALGLLLWFGLRRRNSV</sequence>
<proteinExistence type="predicted"/>
<gene>
    <name evidence="3" type="ORF">ACFQBM_11680</name>
</gene>
<keyword evidence="1" id="KW-0472">Membrane</keyword>
<dbReference type="EMBL" id="JBHSVR010000001">
    <property type="protein sequence ID" value="MFC6633951.1"/>
    <property type="molecule type" value="Genomic_DNA"/>
</dbReference>
<name>A0ABW1YMQ4_9GAMM</name>
<evidence type="ECO:0000256" key="2">
    <source>
        <dbReference type="SAM" id="SignalP"/>
    </source>
</evidence>
<organism evidence="3 4">
    <name type="scientific">Microbulbifer taiwanensis</name>
    <dbReference type="NCBI Taxonomy" id="986746"/>
    <lineage>
        <taxon>Bacteria</taxon>
        <taxon>Pseudomonadati</taxon>
        <taxon>Pseudomonadota</taxon>
        <taxon>Gammaproteobacteria</taxon>
        <taxon>Cellvibrionales</taxon>
        <taxon>Microbulbiferaceae</taxon>
        <taxon>Microbulbifer</taxon>
    </lineage>
</organism>
<dbReference type="InterPro" id="IPR036909">
    <property type="entry name" value="Cyt_c-like_dom_sf"/>
</dbReference>
<keyword evidence="1" id="KW-1133">Transmembrane helix</keyword>
<keyword evidence="4" id="KW-1185">Reference proteome</keyword>
<reference evidence="4" key="1">
    <citation type="journal article" date="2019" name="Int. J. Syst. Evol. Microbiol.">
        <title>The Global Catalogue of Microorganisms (GCM) 10K type strain sequencing project: providing services to taxonomists for standard genome sequencing and annotation.</title>
        <authorList>
            <consortium name="The Broad Institute Genomics Platform"/>
            <consortium name="The Broad Institute Genome Sequencing Center for Infectious Disease"/>
            <person name="Wu L."/>
            <person name="Ma J."/>
        </authorList>
    </citation>
    <scope>NUCLEOTIDE SEQUENCE [LARGE SCALE GENOMIC DNA]</scope>
    <source>
        <strain evidence="4">CGMCC 1.13718</strain>
    </source>
</reference>
<protein>
    <recommendedName>
        <fullName evidence="5">Cytochrome c</fullName>
    </recommendedName>
</protein>
<keyword evidence="1" id="KW-0812">Transmembrane</keyword>
<keyword evidence="2" id="KW-0732">Signal</keyword>
<evidence type="ECO:0000313" key="3">
    <source>
        <dbReference type="EMBL" id="MFC6633951.1"/>
    </source>
</evidence>
<dbReference type="Proteomes" id="UP001596425">
    <property type="component" value="Unassembled WGS sequence"/>
</dbReference>
<evidence type="ECO:0008006" key="5">
    <source>
        <dbReference type="Google" id="ProtNLM"/>
    </source>
</evidence>
<dbReference type="SUPFAM" id="SSF46626">
    <property type="entry name" value="Cytochrome c"/>
    <property type="match status" value="1"/>
</dbReference>
<dbReference type="Gene3D" id="1.10.760.10">
    <property type="entry name" value="Cytochrome c-like domain"/>
    <property type="match status" value="1"/>
</dbReference>
<feature type="transmembrane region" description="Helical" evidence="1">
    <location>
        <begin position="372"/>
        <end position="394"/>
    </location>
</feature>
<feature type="chain" id="PRO_5045221184" description="Cytochrome c" evidence="2">
    <location>
        <begin position="26"/>
        <end position="400"/>
    </location>
</feature>